<comment type="caution">
    <text evidence="1">The sequence shown here is derived from an EMBL/GenBank/DDBJ whole genome shotgun (WGS) entry which is preliminary data.</text>
</comment>
<dbReference type="Proteomes" id="UP001163324">
    <property type="component" value="Chromosome 2"/>
</dbReference>
<evidence type="ECO:0000313" key="1">
    <source>
        <dbReference type="EMBL" id="KAI9902608.1"/>
    </source>
</evidence>
<gene>
    <name evidence="1" type="ORF">N3K66_001960</name>
</gene>
<sequence length="336" mass="35746">MQPSTATTANAANSQEQQLRAQLELLKNTDAPSSASPPENESRASEPRNDSSISPAPQGQPSNGYDPPSIASHDVADTFATKGSGDAHIHPDLRGAQAHHQQLLAQGYSQPPNANMLPIAPPSGHSPGSSGHAQLAPAPPPADVSMEGQDANDGRSRAKRELSQSKRAAQNRAAQRAFRQRKEGYIKKLEQQVRDFASMEQAFKTLQSENYALREYVISLQSRLLDSEGEFPSPPDNVNLTHSPNAAGQGQPNETSTVNIGRGTPLEAVAQAVAGLAAHEQLNERYQQQQSLKQDHDIPAGAAAAVAAVEESRRTEDINRQLQPGEGGPADHASAV</sequence>
<proteinExistence type="predicted"/>
<reference evidence="1" key="1">
    <citation type="submission" date="2022-10" db="EMBL/GenBank/DDBJ databases">
        <title>Complete Genome of Trichothecium roseum strain YXFP-22015, a Plant Pathogen Isolated from Citrus.</title>
        <authorList>
            <person name="Wang Y."/>
            <person name="Zhu L."/>
        </authorList>
    </citation>
    <scope>NUCLEOTIDE SEQUENCE</scope>
    <source>
        <strain evidence="1">YXFP-22015</strain>
    </source>
</reference>
<accession>A0ACC0V8Y8</accession>
<protein>
    <submittedName>
        <fullName evidence="1">Uncharacterized protein</fullName>
    </submittedName>
</protein>
<name>A0ACC0V8Y8_9HYPO</name>
<keyword evidence="2" id="KW-1185">Reference proteome</keyword>
<organism evidence="1 2">
    <name type="scientific">Trichothecium roseum</name>
    <dbReference type="NCBI Taxonomy" id="47278"/>
    <lineage>
        <taxon>Eukaryota</taxon>
        <taxon>Fungi</taxon>
        <taxon>Dikarya</taxon>
        <taxon>Ascomycota</taxon>
        <taxon>Pezizomycotina</taxon>
        <taxon>Sordariomycetes</taxon>
        <taxon>Hypocreomycetidae</taxon>
        <taxon>Hypocreales</taxon>
        <taxon>Hypocreales incertae sedis</taxon>
        <taxon>Trichothecium</taxon>
    </lineage>
</organism>
<dbReference type="EMBL" id="CM047941">
    <property type="protein sequence ID" value="KAI9902608.1"/>
    <property type="molecule type" value="Genomic_DNA"/>
</dbReference>
<evidence type="ECO:0000313" key="2">
    <source>
        <dbReference type="Proteomes" id="UP001163324"/>
    </source>
</evidence>